<dbReference type="GO" id="GO:0009279">
    <property type="term" value="C:cell outer membrane"/>
    <property type="evidence" value="ECO:0007669"/>
    <property type="project" value="TreeGrafter"/>
</dbReference>
<proteinExistence type="inferred from homology"/>
<dbReference type="HAMAP" id="MF_01914">
    <property type="entry name" value="LPS_assembly_LptA"/>
    <property type="match status" value="1"/>
</dbReference>
<evidence type="ECO:0000313" key="8">
    <source>
        <dbReference type="Proteomes" id="UP000295510"/>
    </source>
</evidence>
<gene>
    <name evidence="4" type="primary">lptA</name>
    <name evidence="7" type="ORF">DFR43_101120</name>
</gene>
<comment type="similarity">
    <text evidence="4">Belongs to the LptA family.</text>
</comment>
<feature type="region of interest" description="Disordered" evidence="5">
    <location>
        <begin position="152"/>
        <end position="201"/>
    </location>
</feature>
<organism evidence="7 8">
    <name type="scientific">Tepidicella xavieri</name>
    <dbReference type="NCBI Taxonomy" id="360241"/>
    <lineage>
        <taxon>Bacteria</taxon>
        <taxon>Pseudomonadati</taxon>
        <taxon>Pseudomonadota</taxon>
        <taxon>Betaproteobacteria</taxon>
        <taxon>Burkholderiales</taxon>
        <taxon>Tepidicella</taxon>
    </lineage>
</organism>
<keyword evidence="1 4" id="KW-0813">Transport</keyword>
<dbReference type="OrthoDB" id="5294855at2"/>
<comment type="function">
    <text evidence="4">Involved in the assembly of lipopolysaccharide (LPS). Required for the translocation of LPS from the inner membrane to the outer membrane.</text>
</comment>
<dbReference type="PANTHER" id="PTHR36504">
    <property type="entry name" value="LIPOPOLYSACCHARIDE EXPORT SYSTEM PROTEIN LPTA"/>
    <property type="match status" value="1"/>
</dbReference>
<dbReference type="Gene3D" id="2.60.450.10">
    <property type="entry name" value="Lipopolysaccharide (LPS) transport protein A like domain"/>
    <property type="match status" value="1"/>
</dbReference>
<dbReference type="NCBIfam" id="TIGR03002">
    <property type="entry name" value="outer_YhbN_LptA"/>
    <property type="match status" value="1"/>
</dbReference>
<dbReference type="AlphaFoldDB" id="A0A4R6UIJ7"/>
<evidence type="ECO:0000259" key="6">
    <source>
        <dbReference type="Pfam" id="PF03968"/>
    </source>
</evidence>
<dbReference type="GO" id="GO:0001530">
    <property type="term" value="F:lipopolysaccharide binding"/>
    <property type="evidence" value="ECO:0007669"/>
    <property type="project" value="InterPro"/>
</dbReference>
<feature type="domain" description="Organic solvent tolerance-like N-terminal" evidence="6">
    <location>
        <begin position="29"/>
        <end position="147"/>
    </location>
</feature>
<dbReference type="GO" id="GO:0015920">
    <property type="term" value="P:lipopolysaccharide transport"/>
    <property type="evidence" value="ECO:0007669"/>
    <property type="project" value="UniProtKB-UniRule"/>
</dbReference>
<evidence type="ECO:0000256" key="1">
    <source>
        <dbReference type="ARBA" id="ARBA00022448"/>
    </source>
</evidence>
<dbReference type="InterPro" id="IPR014340">
    <property type="entry name" value="LptA"/>
</dbReference>
<feature type="chain" id="PRO_5021055741" description="Lipopolysaccharide export system protein LptA" evidence="4">
    <location>
        <begin position="20"/>
        <end position="201"/>
    </location>
</feature>
<keyword evidence="2 4" id="KW-0732">Signal</keyword>
<keyword evidence="3 4" id="KW-0574">Periplasm</keyword>
<dbReference type="Pfam" id="PF03968">
    <property type="entry name" value="LptD_N"/>
    <property type="match status" value="1"/>
</dbReference>
<comment type="caution">
    <text evidence="7">The sequence shown here is derived from an EMBL/GenBank/DDBJ whole genome shotgun (WGS) entry which is preliminary data.</text>
</comment>
<comment type="subunit">
    <text evidence="4">Component of the lipopolysaccharide transport and assembly complex.</text>
</comment>
<feature type="compositionally biased region" description="Low complexity" evidence="5">
    <location>
        <begin position="181"/>
        <end position="193"/>
    </location>
</feature>
<dbReference type="PANTHER" id="PTHR36504:SF1">
    <property type="entry name" value="LIPOPOLYSACCHARIDE EXPORT SYSTEM PROTEIN LPTA"/>
    <property type="match status" value="1"/>
</dbReference>
<name>A0A4R6UIJ7_9BURK</name>
<dbReference type="GO" id="GO:0030288">
    <property type="term" value="C:outer membrane-bounded periplasmic space"/>
    <property type="evidence" value="ECO:0007669"/>
    <property type="project" value="TreeGrafter"/>
</dbReference>
<evidence type="ECO:0000256" key="3">
    <source>
        <dbReference type="ARBA" id="ARBA00022764"/>
    </source>
</evidence>
<feature type="signal peptide" evidence="4">
    <location>
        <begin position="1"/>
        <end position="19"/>
    </location>
</feature>
<dbReference type="Proteomes" id="UP000295510">
    <property type="component" value="Unassembled WGS sequence"/>
</dbReference>
<dbReference type="EMBL" id="SNYL01000001">
    <property type="protein sequence ID" value="TDQ45219.1"/>
    <property type="molecule type" value="Genomic_DNA"/>
</dbReference>
<sequence length="201" mass="21832" precursor="true">MLPAALGLSLALAVAPTWAERADRLQPMHIEADALRYDDARQTSVFTGNVVITKGTIVIRGQQVEVRQDAQGNQFGTITGTPQRRAFFRQKREGLDEYIEGEALRIDYDGQTETVRFTDQAVLRRYRGTALNDEARGALIVYNGTTETFTVDGGGSAARTPDNPSGRVRAMLTPPPPADAPAPATGAPAPLQPSIQMEPRR</sequence>
<reference evidence="7 8" key="1">
    <citation type="submission" date="2019-03" db="EMBL/GenBank/DDBJ databases">
        <title>Genomic Encyclopedia of Type Strains, Phase IV (KMG-IV): sequencing the most valuable type-strain genomes for metagenomic binning, comparative biology and taxonomic classification.</title>
        <authorList>
            <person name="Goeker M."/>
        </authorList>
    </citation>
    <scope>NUCLEOTIDE SEQUENCE [LARGE SCALE GENOMIC DNA]</scope>
    <source>
        <strain evidence="7 8">DSM 19605</strain>
    </source>
</reference>
<comment type="subcellular location">
    <subcellularLocation>
        <location evidence="4">Periplasm</location>
    </subcellularLocation>
</comment>
<evidence type="ECO:0000256" key="5">
    <source>
        <dbReference type="SAM" id="MobiDB-lite"/>
    </source>
</evidence>
<keyword evidence="8" id="KW-1185">Reference proteome</keyword>
<evidence type="ECO:0000256" key="4">
    <source>
        <dbReference type="HAMAP-Rule" id="MF_01914"/>
    </source>
</evidence>
<dbReference type="GO" id="GO:0017089">
    <property type="term" value="F:glycolipid transfer activity"/>
    <property type="evidence" value="ECO:0007669"/>
    <property type="project" value="TreeGrafter"/>
</dbReference>
<accession>A0A4R6UIJ7</accession>
<evidence type="ECO:0000313" key="7">
    <source>
        <dbReference type="EMBL" id="TDQ45219.1"/>
    </source>
</evidence>
<dbReference type="InterPro" id="IPR005653">
    <property type="entry name" value="OstA-like_N"/>
</dbReference>
<dbReference type="GO" id="GO:0043165">
    <property type="term" value="P:Gram-negative-bacterium-type cell outer membrane assembly"/>
    <property type="evidence" value="ECO:0007669"/>
    <property type="project" value="UniProtKB-UniRule"/>
</dbReference>
<evidence type="ECO:0000256" key="2">
    <source>
        <dbReference type="ARBA" id="ARBA00022729"/>
    </source>
</evidence>
<protein>
    <recommendedName>
        <fullName evidence="4">Lipopolysaccharide export system protein LptA</fullName>
    </recommendedName>
</protein>
<dbReference type="InterPro" id="IPR052037">
    <property type="entry name" value="LPS_export_LptA"/>
</dbReference>